<dbReference type="GO" id="GO:0005765">
    <property type="term" value="C:lysosomal membrane"/>
    <property type="evidence" value="ECO:0007669"/>
    <property type="project" value="TreeGrafter"/>
</dbReference>
<dbReference type="GO" id="GO:0072345">
    <property type="term" value="F:NAADP-sensitive calcium-release channel activity"/>
    <property type="evidence" value="ECO:0007669"/>
    <property type="project" value="TreeGrafter"/>
</dbReference>
<keyword evidence="2 6" id="KW-0812">Transmembrane</keyword>
<dbReference type="PANTHER" id="PTHR12127:SF7">
    <property type="entry name" value="SD02261P"/>
    <property type="match status" value="1"/>
</dbReference>
<feature type="transmembrane region" description="Helical" evidence="6">
    <location>
        <begin position="477"/>
        <end position="499"/>
    </location>
</feature>
<evidence type="ECO:0000259" key="7">
    <source>
        <dbReference type="Pfam" id="PF00520"/>
    </source>
</evidence>
<dbReference type="EMBL" id="ASGP02000003">
    <property type="protein sequence ID" value="KAH9516366.1"/>
    <property type="molecule type" value="Genomic_DNA"/>
</dbReference>
<dbReference type="Pfam" id="PF00520">
    <property type="entry name" value="Ion_trans"/>
    <property type="match status" value="1"/>
</dbReference>
<feature type="transmembrane region" description="Helical" evidence="6">
    <location>
        <begin position="399"/>
        <end position="420"/>
    </location>
</feature>
<feature type="compositionally biased region" description="Acidic residues" evidence="5">
    <location>
        <begin position="35"/>
        <end position="47"/>
    </location>
</feature>
<proteinExistence type="predicted"/>
<dbReference type="CDD" id="cd21050">
    <property type="entry name" value="ELD_TRPML"/>
    <property type="match status" value="1"/>
</dbReference>
<feature type="region of interest" description="Disordered" evidence="5">
    <location>
        <begin position="1"/>
        <end position="49"/>
    </location>
</feature>
<evidence type="ECO:0000256" key="6">
    <source>
        <dbReference type="SAM" id="Phobius"/>
    </source>
</evidence>
<sequence length="721" mass="84238">MESTEQNYFYPSENDRNPIKHERDNIPRERIRINDDDDDNGDSDVNDDNCRQRQQTIYSQEESLLSNNGMIDRELLQQKLRFYFMSPLDKWRTKKRFPFKLIFQMLKVIFVTFQLVNFGTEMSDYITQDDHIENAFRNILLDDWDQTREVVAYPPATGDYAVYTTEHFYSSMDFAIRRFSNLSKLSVGCFGFERREYPRILIEKIFFTKRKLDPTDFAYNIENNDLNSEILDIKNLYPSGDQKWFDEFTTKSYFHLKNFTLSFNSLFKLHLIFPLRTILFEDETIPRCFDFNVTIVYDNHAHDAMIKVKLKINRLAKPCHYISDDGTLLKQVIGIGLNLDPNMTLIMILNYTVLLFCLISTMLCIRSLYRGQILRIETEQYFGMLSNSQNLSLEDKMEFIDMGLLIICINDFLIICGTIMKIRMESSDSVDSILYTSCSLFLGIGNLLVWLGLLRYFAYFQSYNILIVTLKKSIPNVLRFCLCAFLVYGGFCFCGWVVLGPHHLKFRTLSSTLECLFSLMNGDDMFATFFSTDVKKSSLIWWFSRIYLYLFISLSIYVIVSLFIAIILDAYESVRDSYKEINDLSQSNSTLKKFIEEYPMDNFDGGFHNNSIVDQIQNYFRICFRPKIDGDEPQSLLIDISSNTDRSISELEQSVKQMSIKEESPSMKTCDDSVIQTGGTIDKNLLQPNIMTTSFDSSLMHSTSPVGMAQQPQYYQQQIQY</sequence>
<feature type="compositionally biased region" description="Basic and acidic residues" evidence="5">
    <location>
        <begin position="13"/>
        <end position="34"/>
    </location>
</feature>
<name>A0A922HXI0_DERFA</name>
<evidence type="ECO:0000313" key="10">
    <source>
        <dbReference type="Proteomes" id="UP000790347"/>
    </source>
</evidence>
<evidence type="ECO:0000256" key="5">
    <source>
        <dbReference type="SAM" id="MobiDB-lite"/>
    </source>
</evidence>
<feature type="domain" description="Mucolipin extracytosolic" evidence="8">
    <location>
        <begin position="134"/>
        <end position="319"/>
    </location>
</feature>
<dbReference type="Gene3D" id="1.10.287.70">
    <property type="match status" value="1"/>
</dbReference>
<evidence type="ECO:0000259" key="8">
    <source>
        <dbReference type="Pfam" id="PF21381"/>
    </source>
</evidence>
<feature type="transmembrane region" description="Helical" evidence="6">
    <location>
        <begin position="345"/>
        <end position="365"/>
    </location>
</feature>
<evidence type="ECO:0000256" key="1">
    <source>
        <dbReference type="ARBA" id="ARBA00004141"/>
    </source>
</evidence>
<keyword evidence="10" id="KW-1185">Reference proteome</keyword>
<protein>
    <submittedName>
        <fullName evidence="9">Mucolipin-2</fullName>
    </submittedName>
</protein>
<keyword evidence="3 6" id="KW-1133">Transmembrane helix</keyword>
<evidence type="ECO:0000256" key="4">
    <source>
        <dbReference type="ARBA" id="ARBA00023136"/>
    </source>
</evidence>
<reference evidence="9" key="2">
    <citation type="journal article" date="2022" name="Res Sq">
        <title>Comparative Genomics Reveals Insights into the Divergent Evolution of Astigmatic Mites and Household Pest Adaptations.</title>
        <authorList>
            <person name="Xiong Q."/>
            <person name="Wan A.T.-Y."/>
            <person name="Liu X.-Y."/>
            <person name="Fung C.S.-H."/>
            <person name="Xiao X."/>
            <person name="Malainual N."/>
            <person name="Hou J."/>
            <person name="Wang L."/>
            <person name="Wang M."/>
            <person name="Yang K."/>
            <person name="Cui Y."/>
            <person name="Leung E."/>
            <person name="Nong W."/>
            <person name="Shin S.-K."/>
            <person name="Au S."/>
            <person name="Jeong K.Y."/>
            <person name="Chew F.T."/>
            <person name="Hui J."/>
            <person name="Leung T.F."/>
            <person name="Tungtrongchitr A."/>
            <person name="Zhong N."/>
            <person name="Liu Z."/>
            <person name="Tsui S."/>
        </authorList>
    </citation>
    <scope>NUCLEOTIDE SEQUENCE</scope>
    <source>
        <strain evidence="9">Derf</strain>
        <tissue evidence="9">Whole organism</tissue>
    </source>
</reference>
<comment type="subcellular location">
    <subcellularLocation>
        <location evidence="1">Membrane</location>
        <topology evidence="1">Multi-pass membrane protein</topology>
    </subcellularLocation>
</comment>
<dbReference type="AlphaFoldDB" id="A0A922HXI0"/>
<feature type="transmembrane region" description="Helical" evidence="6">
    <location>
        <begin position="432"/>
        <end position="457"/>
    </location>
</feature>
<dbReference type="InterPro" id="IPR005821">
    <property type="entry name" value="Ion_trans_dom"/>
</dbReference>
<feature type="domain" description="Ion transport" evidence="7">
    <location>
        <begin position="407"/>
        <end position="576"/>
    </location>
</feature>
<accession>A0A922HXI0</accession>
<dbReference type="Proteomes" id="UP000790347">
    <property type="component" value="Unassembled WGS sequence"/>
</dbReference>
<dbReference type="PANTHER" id="PTHR12127">
    <property type="entry name" value="MUCOLIPIN"/>
    <property type="match status" value="1"/>
</dbReference>
<reference evidence="9" key="1">
    <citation type="submission" date="2013-05" db="EMBL/GenBank/DDBJ databases">
        <authorList>
            <person name="Yim A.K.Y."/>
            <person name="Chan T.F."/>
            <person name="Ji K.M."/>
            <person name="Liu X.Y."/>
            <person name="Zhou J.W."/>
            <person name="Li R.Q."/>
            <person name="Yang K.Y."/>
            <person name="Li J."/>
            <person name="Li M."/>
            <person name="Law P.T.W."/>
            <person name="Wu Y.L."/>
            <person name="Cai Z.L."/>
            <person name="Qin H."/>
            <person name="Bao Y."/>
            <person name="Leung R.K.K."/>
            <person name="Ng P.K.S."/>
            <person name="Zou J."/>
            <person name="Zhong X.J."/>
            <person name="Ran P.X."/>
            <person name="Zhong N.S."/>
            <person name="Liu Z.G."/>
            <person name="Tsui S.K.W."/>
        </authorList>
    </citation>
    <scope>NUCLEOTIDE SEQUENCE</scope>
    <source>
        <strain evidence="9">Derf</strain>
        <tissue evidence="9">Whole organism</tissue>
    </source>
</reference>
<evidence type="ECO:0000256" key="2">
    <source>
        <dbReference type="ARBA" id="ARBA00022692"/>
    </source>
</evidence>
<dbReference type="GO" id="GO:0005886">
    <property type="term" value="C:plasma membrane"/>
    <property type="evidence" value="ECO:0007669"/>
    <property type="project" value="TreeGrafter"/>
</dbReference>
<evidence type="ECO:0000256" key="3">
    <source>
        <dbReference type="ARBA" id="ARBA00022989"/>
    </source>
</evidence>
<dbReference type="InterPro" id="IPR049134">
    <property type="entry name" value="MCLN_ECD"/>
</dbReference>
<dbReference type="Pfam" id="PF21381">
    <property type="entry name" value="MCLN_ECD"/>
    <property type="match status" value="1"/>
</dbReference>
<organism evidence="9 10">
    <name type="scientific">Dermatophagoides farinae</name>
    <name type="common">American house dust mite</name>
    <dbReference type="NCBI Taxonomy" id="6954"/>
    <lineage>
        <taxon>Eukaryota</taxon>
        <taxon>Metazoa</taxon>
        <taxon>Ecdysozoa</taxon>
        <taxon>Arthropoda</taxon>
        <taxon>Chelicerata</taxon>
        <taxon>Arachnida</taxon>
        <taxon>Acari</taxon>
        <taxon>Acariformes</taxon>
        <taxon>Sarcoptiformes</taxon>
        <taxon>Astigmata</taxon>
        <taxon>Psoroptidia</taxon>
        <taxon>Analgoidea</taxon>
        <taxon>Pyroglyphidae</taxon>
        <taxon>Dermatophagoidinae</taxon>
        <taxon>Dermatophagoides</taxon>
    </lineage>
</organism>
<comment type="caution">
    <text evidence="9">The sequence shown here is derived from an EMBL/GenBank/DDBJ whole genome shotgun (WGS) entry which is preliminary data.</text>
</comment>
<evidence type="ECO:0000313" key="9">
    <source>
        <dbReference type="EMBL" id="KAH9516366.1"/>
    </source>
</evidence>
<dbReference type="InterPro" id="IPR039031">
    <property type="entry name" value="Mucolipin"/>
</dbReference>
<feature type="transmembrane region" description="Helical" evidence="6">
    <location>
        <begin position="546"/>
        <end position="571"/>
    </location>
</feature>
<gene>
    <name evidence="9" type="primary">MCOLN2_5</name>
    <name evidence="9" type="ORF">DERF_007110</name>
</gene>
<keyword evidence="4 6" id="KW-0472">Membrane</keyword>